<dbReference type="Gene3D" id="3.80.10.10">
    <property type="entry name" value="Ribonuclease Inhibitor"/>
    <property type="match status" value="1"/>
</dbReference>
<dbReference type="SUPFAM" id="SSF52047">
    <property type="entry name" value="RNI-like"/>
    <property type="match status" value="1"/>
</dbReference>
<evidence type="ECO:0000313" key="2">
    <source>
        <dbReference type="EMBL" id="QDT58917.1"/>
    </source>
</evidence>
<organism evidence="2 3">
    <name type="scientific">Stieleria bergensis</name>
    <dbReference type="NCBI Taxonomy" id="2528025"/>
    <lineage>
        <taxon>Bacteria</taxon>
        <taxon>Pseudomonadati</taxon>
        <taxon>Planctomycetota</taxon>
        <taxon>Planctomycetia</taxon>
        <taxon>Pirellulales</taxon>
        <taxon>Pirellulaceae</taxon>
        <taxon>Stieleria</taxon>
    </lineage>
</organism>
<protein>
    <submittedName>
        <fullName evidence="2">Leucine Rich repeats (2 copies)</fullName>
    </submittedName>
</protein>
<reference evidence="2 3" key="1">
    <citation type="submission" date="2019-02" db="EMBL/GenBank/DDBJ databases">
        <title>Deep-cultivation of Planctomycetes and their phenomic and genomic characterization uncovers novel biology.</title>
        <authorList>
            <person name="Wiegand S."/>
            <person name="Jogler M."/>
            <person name="Boedeker C."/>
            <person name="Pinto D."/>
            <person name="Vollmers J."/>
            <person name="Rivas-Marin E."/>
            <person name="Kohn T."/>
            <person name="Peeters S.H."/>
            <person name="Heuer A."/>
            <person name="Rast P."/>
            <person name="Oberbeckmann S."/>
            <person name="Bunk B."/>
            <person name="Jeske O."/>
            <person name="Meyerdierks A."/>
            <person name="Storesund J.E."/>
            <person name="Kallscheuer N."/>
            <person name="Luecker S."/>
            <person name="Lage O.M."/>
            <person name="Pohl T."/>
            <person name="Merkel B.J."/>
            <person name="Hornburger P."/>
            <person name="Mueller R.-W."/>
            <person name="Bruemmer F."/>
            <person name="Labrenz M."/>
            <person name="Spormann A.M."/>
            <person name="Op den Camp H."/>
            <person name="Overmann J."/>
            <person name="Amann R."/>
            <person name="Jetten M.S.M."/>
            <person name="Mascher T."/>
            <person name="Medema M.H."/>
            <person name="Devos D.P."/>
            <person name="Kaster A.-K."/>
            <person name="Ovreas L."/>
            <person name="Rohde M."/>
            <person name="Galperin M.Y."/>
            <person name="Jogler C."/>
        </authorList>
    </citation>
    <scope>NUCLEOTIDE SEQUENCE [LARGE SCALE GENOMIC DNA]</scope>
    <source>
        <strain evidence="2 3">SV_7m_r</strain>
    </source>
</reference>
<dbReference type="OrthoDB" id="228844at2"/>
<feature type="compositionally biased region" description="Low complexity" evidence="1">
    <location>
        <begin position="14"/>
        <end position="24"/>
    </location>
</feature>
<dbReference type="InterPro" id="IPR032675">
    <property type="entry name" value="LRR_dom_sf"/>
</dbReference>
<proteinExistence type="predicted"/>
<feature type="region of interest" description="Disordered" evidence="1">
    <location>
        <begin position="1"/>
        <end position="41"/>
    </location>
</feature>
<evidence type="ECO:0000256" key="1">
    <source>
        <dbReference type="SAM" id="MobiDB-lite"/>
    </source>
</evidence>
<keyword evidence="3" id="KW-1185">Reference proteome</keyword>
<evidence type="ECO:0000313" key="3">
    <source>
        <dbReference type="Proteomes" id="UP000315003"/>
    </source>
</evidence>
<dbReference type="RefSeq" id="WP_145270429.1">
    <property type="nucleotide sequence ID" value="NZ_CP036272.1"/>
</dbReference>
<sequence length="628" mass="69785">MPALMMPCRNLSTANSPAANSPAHARARRNADGDTGQGSPRRLHAARWVTGLLLAVLWSACLTGWTAVHAADRSVVGSLPAVTAAAMPQANEADAVWLSAIGNTARRTTEAPAGQQLVPWDVPGWQGYLDAFKELQRDPQNRALRMYFGLPLSGRDNVIVKFSGGRSAPRWLGWRNGSYTQAETAHFKIYSHADAATTRKVAADLERTYWIWTQVFFPLWEGRQQVSVHFKDVNPADFASGDGMKVSEHLAARRARVSSRTKLRVVLLQDAADYVKTLGDSIPGIERSTGFYSDQNRTSFFYPTETIDGQATRRHELVHQLFREATRSELTIDSPGQSSDFWIIEGIAGWFESLHIDSGVATIGGWDSPRLQFARHRIFGRQQIVPLSELRPDNMQRAQQRGDLAAFYAYAIAYTHLMMDGHSVTDRRWIYQLLAKQYKIQTDLPATPEPTMVEQRLVQFLRIDDQRVTANPITRPWLNLCFNGTQVTSTGLATIDPSNQARWLDLTGTGASNADLFRLAPQPTSVGQLSLERTTVDDQAAPWFAKAKNLTELDISNTRCGDKTVSTLAGMQALRTLWLTGSAITDRSLSVINRLPAIESIDLQRTEVSPRGLQSLKAAHPNWKINPL</sequence>
<gene>
    <name evidence="2" type="ORF">SV7mr_14190</name>
</gene>
<name>A0A517SS06_9BACT</name>
<accession>A0A517SS06</accession>
<dbReference type="Proteomes" id="UP000315003">
    <property type="component" value="Chromosome"/>
</dbReference>
<dbReference type="AlphaFoldDB" id="A0A517SS06"/>
<dbReference type="EMBL" id="CP036272">
    <property type="protein sequence ID" value="QDT58917.1"/>
    <property type="molecule type" value="Genomic_DNA"/>
</dbReference>